<dbReference type="GeneID" id="5179588"/>
<evidence type="ECO:0000313" key="3">
    <source>
        <dbReference type="Proteomes" id="UP000203987"/>
    </source>
</evidence>
<protein>
    <submittedName>
        <fullName evidence="2">GfV-C2-ORF1</fullName>
    </submittedName>
</protein>
<dbReference type="RefSeq" id="YP_001029401.1">
    <property type="nucleotide sequence ID" value="NC_008906.1"/>
</dbReference>
<reference evidence="2 3" key="1">
    <citation type="journal article" date="2007" name="J. Virol.">
        <title>Genomic and morphological features of a banchine polydnavirus: comparison with bracoviruses and ichnoviruses.</title>
        <authorList>
            <person name="Lapointe R."/>
            <person name="Tanaka K."/>
            <person name="Barney W.E."/>
            <person name="Whitfield J.B."/>
            <person name="Banks J.C."/>
            <person name="Beliveau C."/>
            <person name="Stoltz D."/>
            <person name="Webb B.A."/>
            <person name="Cusson M."/>
        </authorList>
    </citation>
    <scope>NUCLEOTIDE SEQUENCE [LARGE SCALE GENOMIC DNA]</scope>
</reference>
<accession>A2PZW3</accession>
<dbReference type="KEGG" id="vg:5179588"/>
<organism evidence="2 3">
    <name type="scientific">Ichnoviriform fumiferanae</name>
    <dbReference type="NCBI Taxonomy" id="419435"/>
    <lineage>
        <taxon>Viruses</taxon>
        <taxon>Viruses incertae sedis</taxon>
        <taxon>Polydnaviriformidae</taxon>
        <taxon>Ichnoviriform</taxon>
    </lineage>
</organism>
<proteinExistence type="predicted"/>
<dbReference type="Proteomes" id="UP000203987">
    <property type="component" value="Genome"/>
</dbReference>
<keyword evidence="1" id="KW-0472">Membrane</keyword>
<name>A2PZW3_9VIRU</name>
<sequence>MYKISSSLNYEFICELILLNPFVLIALPAALLNSNSYHLNEFSIFFCSQHTYPIMDCSPNAMELQIINRLVEEINYCNSYLAEFKAREGLDDPTKKMLVQCQIDKAVLVARLKMTVKNFTVVPQSVREIYF</sequence>
<keyword evidence="1" id="KW-0812">Transmembrane</keyword>
<evidence type="ECO:0000313" key="2">
    <source>
        <dbReference type="EMBL" id="BAF45535.1"/>
    </source>
</evidence>
<evidence type="ECO:0000256" key="1">
    <source>
        <dbReference type="SAM" id="Phobius"/>
    </source>
</evidence>
<keyword evidence="1" id="KW-1133">Transmembrane helix</keyword>
<dbReference type="EMBL" id="AB289979">
    <property type="protein sequence ID" value="BAF45535.1"/>
    <property type="molecule type" value="Genomic_DNA"/>
</dbReference>
<feature type="transmembrane region" description="Helical" evidence="1">
    <location>
        <begin position="12"/>
        <end position="32"/>
    </location>
</feature>